<accession>A0A0B7HHZ0</accession>
<gene>
    <name evidence="3" type="ORF">CCYN2B_50003</name>
</gene>
<keyword evidence="4" id="KW-1185">Reference proteome</keyword>
<sequence length="322" mass="36482">MSNPDSKLPYLEIIEWVEHTPNLLMWKVPDQDKEIKNGAKLIVRESQSVLFLNEGSIADIFSAGTHSLSTQNIPILSKLRGWKYGFESPFKADVYYFSTKQFANLKWGTPAPVLMRDPQFGQVRVRAFGSYNVKITDISKFFKEYAGTYPTLTIFELEAQLRDFIAPKFGEALSNANLSVVDVAGNMTELSNKIRPMIEPYFSDFGIEVTQFTISSVTLPQEVTEFYDKATSMNIIGDMNRFQQFNTANAIGNDRSNLNSSVKEGVAMGMMMGTMQQQMQQNQPTTIDDLTTKLQKLKTLFENGLINEEEYKTKKAEILANF</sequence>
<evidence type="ECO:0000313" key="4">
    <source>
        <dbReference type="Proteomes" id="UP000038055"/>
    </source>
</evidence>
<organism evidence="3 4">
    <name type="scientific">Capnocytophaga cynodegmi</name>
    <dbReference type="NCBI Taxonomy" id="28189"/>
    <lineage>
        <taxon>Bacteria</taxon>
        <taxon>Pseudomonadati</taxon>
        <taxon>Bacteroidota</taxon>
        <taxon>Flavobacteriia</taxon>
        <taxon>Flavobacteriales</taxon>
        <taxon>Flavobacteriaceae</taxon>
        <taxon>Capnocytophaga</taxon>
    </lineage>
</organism>
<dbReference type="PANTHER" id="PTHR37826:SF2">
    <property type="entry name" value="ZINC-RIBBON DOMAIN-CONTAINING PROTEIN"/>
    <property type="match status" value="1"/>
</dbReference>
<dbReference type="AlphaFoldDB" id="A0A0B7HHZ0"/>
<dbReference type="InterPro" id="IPR036013">
    <property type="entry name" value="Band_7/SPFH_dom_sf"/>
</dbReference>
<proteinExistence type="predicted"/>
<dbReference type="Pfam" id="PF13421">
    <property type="entry name" value="Band_7_1"/>
    <property type="match status" value="1"/>
</dbReference>
<dbReference type="SUPFAM" id="SSF117892">
    <property type="entry name" value="Band 7/SPFH domain"/>
    <property type="match status" value="1"/>
</dbReference>
<evidence type="ECO:0000259" key="2">
    <source>
        <dbReference type="Pfam" id="PF13421"/>
    </source>
</evidence>
<dbReference type="eggNOG" id="COG4260">
    <property type="taxonomic scope" value="Bacteria"/>
</dbReference>
<dbReference type="Proteomes" id="UP000038055">
    <property type="component" value="Unassembled WGS sequence"/>
</dbReference>
<reference evidence="4" key="1">
    <citation type="submission" date="2015-01" db="EMBL/GenBank/DDBJ databases">
        <authorList>
            <person name="MANFREDI Pablo"/>
        </authorList>
    </citation>
    <scope>NUCLEOTIDE SEQUENCE [LARGE SCALE GENOMIC DNA]</scope>
    <source>
        <strain evidence="4">Ccyn2B</strain>
    </source>
</reference>
<dbReference type="Gene3D" id="3.30.479.30">
    <property type="entry name" value="Band 7 domain"/>
    <property type="match status" value="1"/>
</dbReference>
<feature type="domain" description="SHOCT" evidence="1">
    <location>
        <begin position="293"/>
        <end position="319"/>
    </location>
</feature>
<name>A0A0B7HHZ0_9FLAO</name>
<protein>
    <submittedName>
        <fullName evidence="3">Putative virion core protein (Lumpy skin disease virus)</fullName>
    </submittedName>
</protein>
<dbReference type="InterPro" id="IPR018649">
    <property type="entry name" value="SHOCT"/>
</dbReference>
<dbReference type="STRING" id="28189.CCYN74_30289"/>
<evidence type="ECO:0000313" key="3">
    <source>
        <dbReference type="EMBL" id="CEN38249.1"/>
    </source>
</evidence>
<dbReference type="PANTHER" id="PTHR37826">
    <property type="entry name" value="FLOTILLIN BAND_7_5 DOMAIN PROTEIN"/>
    <property type="match status" value="1"/>
</dbReference>
<dbReference type="InterPro" id="IPR033880">
    <property type="entry name" value="SPFH_YdjI"/>
</dbReference>
<feature type="domain" description="SPFH" evidence="2">
    <location>
        <begin position="26"/>
        <end position="235"/>
    </location>
</feature>
<dbReference type="RefSeq" id="WP_041993653.1">
    <property type="nucleotide sequence ID" value="NZ_CDOD01000045.1"/>
</dbReference>
<dbReference type="Pfam" id="PF09851">
    <property type="entry name" value="SHOCT"/>
    <property type="match status" value="1"/>
</dbReference>
<evidence type="ECO:0000259" key="1">
    <source>
        <dbReference type="Pfam" id="PF09851"/>
    </source>
</evidence>
<dbReference type="EMBL" id="CDOD01000045">
    <property type="protein sequence ID" value="CEN38249.1"/>
    <property type="molecule type" value="Genomic_DNA"/>
</dbReference>
<dbReference type="CDD" id="cd03408">
    <property type="entry name" value="SPFH_like_u1"/>
    <property type="match status" value="1"/>
</dbReference>